<sequence>MANFERSSNRLRTELRRVSKNTLENDRAGERRLAIERARLGRRLGSLPSVTSFPEPPTIVAVTPLDRR</sequence>
<evidence type="ECO:0000313" key="1">
    <source>
        <dbReference type="EMBL" id="ELY85373.1"/>
    </source>
</evidence>
<organism evidence="1 2">
    <name type="scientific">Natrinema altunense (strain JCM 12890 / CGMCC 1.3731 / AJ2)</name>
    <dbReference type="NCBI Taxonomy" id="1227494"/>
    <lineage>
        <taxon>Archaea</taxon>
        <taxon>Methanobacteriati</taxon>
        <taxon>Methanobacteriota</taxon>
        <taxon>Stenosarchaea group</taxon>
        <taxon>Halobacteria</taxon>
        <taxon>Halobacteriales</taxon>
        <taxon>Natrialbaceae</taxon>
        <taxon>Natrinema</taxon>
    </lineage>
</organism>
<evidence type="ECO:0000313" key="2">
    <source>
        <dbReference type="Proteomes" id="UP000011511"/>
    </source>
</evidence>
<proteinExistence type="predicted"/>
<dbReference type="AlphaFoldDB" id="L9ZJM5"/>
<keyword evidence="2" id="KW-1185">Reference proteome</keyword>
<dbReference type="PATRIC" id="fig|1227494.3.peg.2555"/>
<accession>L9ZJM5</accession>
<name>L9ZJM5_NATA2</name>
<gene>
    <name evidence="1" type="ORF">C485_12733</name>
</gene>
<reference evidence="1 2" key="1">
    <citation type="journal article" date="2014" name="PLoS Genet.">
        <title>Phylogenetically driven sequencing of extremely halophilic archaea reveals strategies for static and dynamic osmo-response.</title>
        <authorList>
            <person name="Becker E.A."/>
            <person name="Seitzer P.M."/>
            <person name="Tritt A."/>
            <person name="Larsen D."/>
            <person name="Krusor M."/>
            <person name="Yao A.I."/>
            <person name="Wu D."/>
            <person name="Madern D."/>
            <person name="Eisen J.A."/>
            <person name="Darling A.E."/>
            <person name="Facciotti M.T."/>
        </authorList>
    </citation>
    <scope>NUCLEOTIDE SEQUENCE [LARGE SCALE GENOMIC DNA]</scope>
    <source>
        <strain evidence="1 2">JCM 12890</strain>
    </source>
</reference>
<comment type="caution">
    <text evidence="1">The sequence shown here is derived from an EMBL/GenBank/DDBJ whole genome shotgun (WGS) entry which is preliminary data.</text>
</comment>
<dbReference type="Proteomes" id="UP000011511">
    <property type="component" value="Unassembled WGS sequence"/>
</dbReference>
<protein>
    <submittedName>
        <fullName evidence="1">Uncharacterized protein</fullName>
    </submittedName>
</protein>
<dbReference type="EMBL" id="AOIK01000030">
    <property type="protein sequence ID" value="ELY85373.1"/>
    <property type="molecule type" value="Genomic_DNA"/>
</dbReference>